<evidence type="ECO:0000259" key="2">
    <source>
        <dbReference type="Pfam" id="PF18962"/>
    </source>
</evidence>
<keyword evidence="1" id="KW-0732">Signal</keyword>
<evidence type="ECO:0000256" key="1">
    <source>
        <dbReference type="ARBA" id="ARBA00022729"/>
    </source>
</evidence>
<dbReference type="EMBL" id="CP134537">
    <property type="protein sequence ID" value="WNH07823.1"/>
    <property type="molecule type" value="Genomic_DNA"/>
</dbReference>
<feature type="domain" description="Secretion system C-terminal sorting" evidence="2">
    <location>
        <begin position="778"/>
        <end position="852"/>
    </location>
</feature>
<evidence type="ECO:0000259" key="3">
    <source>
        <dbReference type="Pfam" id="PF24595"/>
    </source>
</evidence>
<name>A0ABY9XPV4_9FLAO</name>
<organism evidence="4 5">
    <name type="scientific">Thalassobellus suaedae</name>
    <dbReference type="NCBI Taxonomy" id="3074124"/>
    <lineage>
        <taxon>Bacteria</taxon>
        <taxon>Pseudomonadati</taxon>
        <taxon>Bacteroidota</taxon>
        <taxon>Flavobacteriia</taxon>
        <taxon>Flavobacteriales</taxon>
        <taxon>Flavobacteriaceae</taxon>
        <taxon>Thalassobellus</taxon>
    </lineage>
</organism>
<reference evidence="4 5" key="1">
    <citation type="submission" date="2023-09" db="EMBL/GenBank/DDBJ databases">
        <title>Thalassobella suaedae gen. nov., sp. nov., a marine bacterium of the family Flavobacteriaceae isolated from a halophyte Suaeda japonica.</title>
        <authorList>
            <person name="Lee S.Y."/>
            <person name="Hwang C.Y."/>
        </authorList>
    </citation>
    <scope>NUCLEOTIDE SEQUENCE [LARGE SCALE GENOMIC DNA]</scope>
    <source>
        <strain evidence="4 5">HL-DH14</strain>
    </source>
</reference>
<dbReference type="Pfam" id="PF18962">
    <property type="entry name" value="Por_Secre_tail"/>
    <property type="match status" value="1"/>
</dbReference>
<sequence>MLKLKSTPAPCGYFTKYACDDNNDGFTSFNLIELFPFNTFCPYSTGDVVEEDYHSIVYYESREDMNNEINPIANPEDYINISNPQTIFYRANAFNISGIFEFLTAENIIETSLLVPPESLLSNYDNDSDGLSIFDLTSVDVFCNSNDKNNYSVSYHLTYTDAESGINSIANPSAFQNTINSQYIYVRAQHNSTGNIETTNFIVKALFAVANNPGDIFICNDDIGLGYDLTQLNNTILGNQNSENFVVSYYLSQNDAENLINSFNYADVIGTRTFYARVQENSLGSYAITSFTIEVLLNPNINQPIAYEVCDDESLDGIEAFDLSFKDLEIIGSLTDVDVSYYSSQNDAELGINFLISPYFNESSYSQTVYVRVADLSTNCTTYTSFDLIVQDCSTKGVIEINAFYDANTNDVFDTNEINFLNGTLTYEENNDGVQHNLYSSNGIFNIISDDDTNTYDISYDINNEYDSCYNITTTSYDDISVINGSTVNYNFPINKVKDCGDIALYLTSYASPRPGFDYFNRLVIVNKGLETVTSGSVEFTNDSLVTFKNVLGIDSGNSVTNTSTGFRLDFVNLQPNQSEYVNVIMNVPVPTSLGTVLTNTVAYSVSDLNIENNKSTLSEVVIGSYDPNDIAESNGPEIFYDDFTTDDYLYYTIRFQNVGTASAINVSIDNTLDAKLDKSTIQMLNASHDYAFTRTDNQLNWKFDNIHLPSEDMDEPASHGYVYYKIKPLAGYKIGDVIPNTAEIYFDFNPAVITNTYKTEFVATLSNKKISDSEFSISPNPANNSVELSFGKVNISSINVKIYNIQGKQILKAYKTLQNKSVTLDVSKLKSGLYFIKVSDGISVTTKKLIIN</sequence>
<evidence type="ECO:0000313" key="4">
    <source>
        <dbReference type="EMBL" id="WNH07823.1"/>
    </source>
</evidence>
<proteinExistence type="predicted"/>
<protein>
    <submittedName>
        <fullName evidence="4">T9SS type A sorting domain-containing protein</fullName>
    </submittedName>
</protein>
<dbReference type="InterPro" id="IPR026444">
    <property type="entry name" value="Secre_tail"/>
</dbReference>
<dbReference type="InterPro" id="IPR055353">
    <property type="entry name" value="DUF7619"/>
</dbReference>
<dbReference type="Pfam" id="PF24595">
    <property type="entry name" value="DUF7619"/>
    <property type="match status" value="1"/>
</dbReference>
<feature type="domain" description="DUF7619" evidence="3">
    <location>
        <begin position="627"/>
        <end position="761"/>
    </location>
</feature>
<accession>A0ABY9XPV4</accession>
<dbReference type="NCBIfam" id="TIGR04183">
    <property type="entry name" value="Por_Secre_tail"/>
    <property type="match status" value="1"/>
</dbReference>
<dbReference type="Proteomes" id="UP001302806">
    <property type="component" value="Chromosome"/>
</dbReference>
<evidence type="ECO:0000313" key="5">
    <source>
        <dbReference type="Proteomes" id="UP001302806"/>
    </source>
</evidence>
<gene>
    <name evidence="4" type="ORF">RHP51_11520</name>
</gene>
<dbReference type="RefSeq" id="WP_415864673.1">
    <property type="nucleotide sequence ID" value="NZ_CP134537.1"/>
</dbReference>